<dbReference type="InterPro" id="IPR026586">
    <property type="entry name" value="Type2_DapD"/>
</dbReference>
<dbReference type="GO" id="GO:0009089">
    <property type="term" value="P:lysine biosynthetic process via diaminopimelate"/>
    <property type="evidence" value="ECO:0007669"/>
    <property type="project" value="UniProtKB-UniPathway"/>
</dbReference>
<evidence type="ECO:0000256" key="6">
    <source>
        <dbReference type="ARBA" id="ARBA00023315"/>
    </source>
</evidence>
<dbReference type="InterPro" id="IPR011004">
    <property type="entry name" value="Trimer_LpxA-like_sf"/>
</dbReference>
<evidence type="ECO:0000259" key="7">
    <source>
        <dbReference type="Pfam" id="PF14789"/>
    </source>
</evidence>
<dbReference type="Pfam" id="PF14789">
    <property type="entry name" value="THDPS_M"/>
    <property type="match status" value="1"/>
</dbReference>
<accession>A0A1D7TLP5</accession>
<dbReference type="CDD" id="cd04649">
    <property type="entry name" value="LbH_THP_succinylT_putative"/>
    <property type="match status" value="1"/>
</dbReference>
<dbReference type="KEGG" id="shal:SHALO_2150"/>
<dbReference type="Pfam" id="PF14602">
    <property type="entry name" value="Hexapep_2"/>
    <property type="match status" value="1"/>
</dbReference>
<dbReference type="Gene3D" id="2.160.10.10">
    <property type="entry name" value="Hexapeptide repeat proteins"/>
    <property type="match status" value="1"/>
</dbReference>
<dbReference type="InterPro" id="IPR038361">
    <property type="entry name" value="THDPS_M_sf"/>
</dbReference>
<dbReference type="PATRIC" id="fig|1193502.14.peg.2179"/>
<sequence length="405" mass="43694">MALRVSINEADFKALVQEIEAQEGYKKPIGFGIARVDRGQLNPEKILQANFPVINWNENFGSAAIFIGALQASGVDVDFTSSEFVYDVKKKFVKNAMNAYTPYLNLALGDAHKNVQVIKTLDWIAQTEKLKKDYRIVFLFEDDAPLSPEAVYLKLYALSTGKAPIRSLNLTGAFGVLENVAWSLGQPIELEWLRMHEVEMKLLGEFPLIESVDKFPRFLAHIIPADNTRILDASKVRMGAQLHAGTTIMPGASYVNFNAGTTGAVMVEGRISSSVVVGKGSDVGGGASILGVLSGTNGNPVSIGENTLLGANSVTGIPLGNGCIVDAGIAILEGTKIGVSASELAKIIEANPKVKLKKAGKEEMHFFKGLELSGLNGIHFRQNSLNGMIVAVRSKREIKLNSELH</sequence>
<keyword evidence="3 8" id="KW-0808">Transferase</keyword>
<organism evidence="8 9">
    <name type="scientific">Sulfurospirillum halorespirans DSM 13726</name>
    <dbReference type="NCBI Taxonomy" id="1193502"/>
    <lineage>
        <taxon>Bacteria</taxon>
        <taxon>Pseudomonadati</taxon>
        <taxon>Campylobacterota</taxon>
        <taxon>Epsilonproteobacteria</taxon>
        <taxon>Campylobacterales</taxon>
        <taxon>Sulfurospirillaceae</taxon>
        <taxon>Sulfurospirillum</taxon>
    </lineage>
</organism>
<protein>
    <submittedName>
        <fullName evidence="8">2,3,4,5-tetrahydropyridine-2,6-dicarboxylate N-succinyltransferase</fullName>
        <ecNumber evidence="8">2.3.1.117</ecNumber>
    </submittedName>
</protein>
<keyword evidence="5" id="KW-0457">Lysine biosynthesis</keyword>
<evidence type="ECO:0000256" key="2">
    <source>
        <dbReference type="ARBA" id="ARBA00022605"/>
    </source>
</evidence>
<evidence type="ECO:0000256" key="4">
    <source>
        <dbReference type="ARBA" id="ARBA00022915"/>
    </source>
</evidence>
<dbReference type="Gene3D" id="3.30.60.70">
    <property type="entry name" value="Trimeric LpxA-like enzymes"/>
    <property type="match status" value="1"/>
</dbReference>
<name>A0A1D7TLP5_9BACT</name>
<reference evidence="9" key="1">
    <citation type="submission" date="2016-08" db="EMBL/GenBank/DDBJ databases">
        <title>Complete genome sequence of the organohalide-respiring Epsilonproteobacterium Sulfurospirillum halorespirans.</title>
        <authorList>
            <person name="Goris T."/>
            <person name="Zimmermann J."/>
            <person name="Schenz B."/>
            <person name="Lemos M."/>
            <person name="Hackermueller J."/>
            <person name="Diekert G."/>
        </authorList>
    </citation>
    <scope>NUCLEOTIDE SEQUENCE [LARGE SCALE GENOMIC DNA]</scope>
    <source>
        <strain>DSM 13726</strain>
        <strain evidence="9">PCE-M2</strain>
    </source>
</reference>
<feature type="domain" description="2,3,4,5-tetrahydropyridine-2,6-dicarboxylate N-succinyltransferase middle" evidence="7">
    <location>
        <begin position="177"/>
        <end position="217"/>
    </location>
</feature>
<dbReference type="Gene3D" id="3.30.70.2010">
    <property type="match status" value="1"/>
</dbReference>
<dbReference type="STRING" id="1193502.SHALO_2150"/>
<dbReference type="InterPro" id="IPR032784">
    <property type="entry name" value="THDPS_M"/>
</dbReference>
<dbReference type="RefSeq" id="WP_069478532.1">
    <property type="nucleotide sequence ID" value="NZ_CP017111.1"/>
</dbReference>
<dbReference type="InterPro" id="IPR001451">
    <property type="entry name" value="Hexapep"/>
</dbReference>
<dbReference type="Proteomes" id="UP000094609">
    <property type="component" value="Chromosome"/>
</dbReference>
<keyword evidence="1" id="KW-0963">Cytoplasm</keyword>
<proteinExistence type="inferred from homology"/>
<dbReference type="GO" id="GO:0008666">
    <property type="term" value="F:2,3,4,5-tetrahydropyridine-2,6-dicarboxylate N-succinyltransferase activity"/>
    <property type="evidence" value="ECO:0007669"/>
    <property type="project" value="UniProtKB-EC"/>
</dbReference>
<keyword evidence="4" id="KW-0220">Diaminopimelate biosynthesis</keyword>
<evidence type="ECO:0000313" key="8">
    <source>
        <dbReference type="EMBL" id="AOO65912.1"/>
    </source>
</evidence>
<dbReference type="EMBL" id="CP017111">
    <property type="protein sequence ID" value="AOO65912.1"/>
    <property type="molecule type" value="Genomic_DNA"/>
</dbReference>
<evidence type="ECO:0000256" key="1">
    <source>
        <dbReference type="ARBA" id="ARBA00022490"/>
    </source>
</evidence>
<dbReference type="EC" id="2.3.1.117" evidence="8"/>
<dbReference type="SUPFAM" id="SSF51161">
    <property type="entry name" value="Trimeric LpxA-like enzymes"/>
    <property type="match status" value="1"/>
</dbReference>
<evidence type="ECO:0000256" key="3">
    <source>
        <dbReference type="ARBA" id="ARBA00022679"/>
    </source>
</evidence>
<keyword evidence="2" id="KW-0028">Amino-acid biosynthesis</keyword>
<dbReference type="GO" id="GO:0019877">
    <property type="term" value="P:diaminopimelate biosynthetic process"/>
    <property type="evidence" value="ECO:0007669"/>
    <property type="project" value="UniProtKB-KW"/>
</dbReference>
<dbReference type="Pfam" id="PF14790">
    <property type="entry name" value="THDPS_N"/>
    <property type="match status" value="1"/>
</dbReference>
<dbReference type="UniPathway" id="UPA00034">
    <property type="reaction ID" value="UER00019"/>
</dbReference>
<gene>
    <name evidence="8" type="ORF">SHALO_2150</name>
</gene>
<evidence type="ECO:0000313" key="9">
    <source>
        <dbReference type="Proteomes" id="UP000094609"/>
    </source>
</evidence>
<keyword evidence="6 8" id="KW-0012">Acyltransferase</keyword>
<dbReference type="AlphaFoldDB" id="A0A1D7TLP5"/>
<dbReference type="HAMAP" id="MF_02122">
    <property type="entry name" value="DapD_type2"/>
    <property type="match status" value="1"/>
</dbReference>
<evidence type="ECO:0000256" key="5">
    <source>
        <dbReference type="ARBA" id="ARBA00023154"/>
    </source>
</evidence>
<keyword evidence="9" id="KW-1185">Reference proteome</keyword>